<comment type="caution">
    <text evidence="3">The sequence shown here is derived from an EMBL/GenBank/DDBJ whole genome shotgun (WGS) entry which is preliminary data.</text>
</comment>
<evidence type="ECO:0000259" key="2">
    <source>
        <dbReference type="Pfam" id="PF10088"/>
    </source>
</evidence>
<dbReference type="OrthoDB" id="5140926at2"/>
<organism evidence="3 4">
    <name type="scientific">Chryseobacterium koreense CCUG 49689</name>
    <dbReference type="NCBI Taxonomy" id="1304281"/>
    <lineage>
        <taxon>Bacteria</taxon>
        <taxon>Pseudomonadati</taxon>
        <taxon>Bacteroidota</taxon>
        <taxon>Flavobacteriia</taxon>
        <taxon>Flavobacteriales</taxon>
        <taxon>Weeksellaceae</taxon>
        <taxon>Chryseobacterium group</taxon>
        <taxon>Chryseobacterium</taxon>
    </lineage>
</organism>
<dbReference type="InterPro" id="IPR027417">
    <property type="entry name" value="P-loop_NTPase"/>
</dbReference>
<keyword evidence="1" id="KW-0175">Coiled coil</keyword>
<reference evidence="3 4" key="1">
    <citation type="journal article" date="2004" name="Int. J. Syst. Evol. Microbiol.">
        <title>Kaistella koreensis gen. nov., sp. nov., a novel member of the Chryseobacterium-Bergeyella-Riemerella branch.</title>
        <authorList>
            <person name="Kim M.K."/>
            <person name="Im W.T."/>
            <person name="Shin Y.K."/>
            <person name="Lim J.H."/>
            <person name="Kim S.H."/>
            <person name="Lee B.C."/>
            <person name="Park M.Y."/>
            <person name="Lee K.Y."/>
            <person name="Lee S.T."/>
        </authorList>
    </citation>
    <scope>NUCLEOTIDE SEQUENCE [LARGE SCALE GENOMIC DNA]</scope>
    <source>
        <strain evidence="3 4">CCUG 49689</strain>
    </source>
</reference>
<feature type="coiled-coil region" evidence="1">
    <location>
        <begin position="191"/>
        <end position="267"/>
    </location>
</feature>
<gene>
    <name evidence="3" type="ORF">ACM44_03930</name>
</gene>
<evidence type="ECO:0000313" key="4">
    <source>
        <dbReference type="Proteomes" id="UP000035900"/>
    </source>
</evidence>
<feature type="domain" description="DUF2326" evidence="2">
    <location>
        <begin position="443"/>
        <end position="588"/>
    </location>
</feature>
<keyword evidence="4" id="KW-1185">Reference proteome</keyword>
<protein>
    <recommendedName>
        <fullName evidence="2">DUF2326 domain-containing protein</fullName>
    </recommendedName>
</protein>
<dbReference type="RefSeq" id="WP_002996024.1">
    <property type="nucleotide sequence ID" value="NZ_LFNG01000004.1"/>
</dbReference>
<dbReference type="InterPro" id="IPR018760">
    <property type="entry name" value="DUF2326"/>
</dbReference>
<dbReference type="STRING" id="1304281.ACM44_03930"/>
<dbReference type="Pfam" id="PF10088">
    <property type="entry name" value="DUF2326"/>
    <property type="match status" value="1"/>
</dbReference>
<dbReference type="PATRIC" id="fig|1304281.5.peg.846"/>
<dbReference type="AlphaFoldDB" id="A0A0J7LT82"/>
<sequence>MLIRIYSETNLIDAVPFHNGINIILGKYSGDKEARGINGIGKSTLVRLVDFTLLSGKAEKRFAQKKYDFLREDEHTITLEIEVQEQKYFLKRGFADTKKIFFGKRPDALDEYEKSEMPKLLEGIFFPTENNEVFFEGKRYGTLMEFFVKDDLQSQQRVDPLNFVSYNANAREKALYNFYLLNLPTKTLLKYNEVSSEYERYNNTVKSLSEKVKADTGKDIQEFRTERLKIEKDIVALENSLKEYNFLANHKEIEQKLNQVISEINEQSVIYHNTNRKLEKLKSSYNDVTSIDLDKIRKLYNETVSTFGNFVKKSLDEVIDFKKQLLANRNKYLLEEEKKLQSSIDQSLTQLEKLEKNRSQLFSLLKERGALDRIESTYERLVNEKTLLERNTSIVREIDEIEEILGNSNIVIAELKRDIVSELNKQQTYLDELRLLFQQILENAIYLDEEFDNSYFNITLNSTSPRNQLPFKISLEIPKADALGQERLKIVAYDLMVFLKSRIDKRNIPDFLVHDGVFHAISYKTISNVLNYMYHKSNELHNFQYILTFNEDEIDLNGDENKFGKFDFDWSKQVIAEYSDTEQETIFKRFF</sequence>
<name>A0A0J7LT82_9FLAO</name>
<dbReference type="GeneID" id="95430660"/>
<evidence type="ECO:0000313" key="3">
    <source>
        <dbReference type="EMBL" id="KMQ72165.1"/>
    </source>
</evidence>
<dbReference type="Gene3D" id="3.40.50.300">
    <property type="entry name" value="P-loop containing nucleotide triphosphate hydrolases"/>
    <property type="match status" value="1"/>
</dbReference>
<dbReference type="Proteomes" id="UP000035900">
    <property type="component" value="Unassembled WGS sequence"/>
</dbReference>
<dbReference type="EMBL" id="LFNG01000004">
    <property type="protein sequence ID" value="KMQ72165.1"/>
    <property type="molecule type" value="Genomic_DNA"/>
</dbReference>
<feature type="coiled-coil region" evidence="1">
    <location>
        <begin position="337"/>
        <end position="391"/>
    </location>
</feature>
<accession>A0A0J7LT82</accession>
<proteinExistence type="predicted"/>
<evidence type="ECO:0000256" key="1">
    <source>
        <dbReference type="SAM" id="Coils"/>
    </source>
</evidence>